<evidence type="ECO:0000256" key="1">
    <source>
        <dbReference type="SAM" id="Phobius"/>
    </source>
</evidence>
<dbReference type="RefSeq" id="WP_073431503.1">
    <property type="nucleotide sequence ID" value="NZ_CADFGY010000034.1"/>
</dbReference>
<keyword evidence="1" id="KW-1133">Transmembrane helix</keyword>
<dbReference type="AlphaFoldDB" id="A0A1M6VD53"/>
<accession>A0A1M6VD53</accession>
<dbReference type="STRING" id="169427.SAMN05192548_103845"/>
<gene>
    <name evidence="2" type="ORF">SAMN05192548_103845</name>
</gene>
<name>A0A1M6VD53_9BURK</name>
<evidence type="ECO:0000313" key="3">
    <source>
        <dbReference type="Proteomes" id="UP000184395"/>
    </source>
</evidence>
<organism evidence="2 3">
    <name type="scientific">Paraburkholderia terricola</name>
    <dbReference type="NCBI Taxonomy" id="169427"/>
    <lineage>
        <taxon>Bacteria</taxon>
        <taxon>Pseudomonadati</taxon>
        <taxon>Pseudomonadota</taxon>
        <taxon>Betaproteobacteria</taxon>
        <taxon>Burkholderiales</taxon>
        <taxon>Burkholderiaceae</taxon>
        <taxon>Paraburkholderia</taxon>
    </lineage>
</organism>
<protein>
    <submittedName>
        <fullName evidence="2">Uncharacterized protein</fullName>
    </submittedName>
</protein>
<feature type="transmembrane region" description="Helical" evidence="1">
    <location>
        <begin position="77"/>
        <end position="100"/>
    </location>
</feature>
<evidence type="ECO:0000313" key="2">
    <source>
        <dbReference type="EMBL" id="SHK79275.1"/>
    </source>
</evidence>
<proteinExistence type="predicted"/>
<dbReference type="Proteomes" id="UP000184395">
    <property type="component" value="Unassembled WGS sequence"/>
</dbReference>
<keyword evidence="1" id="KW-0812">Transmembrane</keyword>
<reference evidence="2 3" key="1">
    <citation type="submission" date="2016-11" db="EMBL/GenBank/DDBJ databases">
        <authorList>
            <person name="Jaros S."/>
            <person name="Januszkiewicz K."/>
            <person name="Wedrychowicz H."/>
        </authorList>
    </citation>
    <scope>NUCLEOTIDE SEQUENCE [LARGE SCALE GENOMIC DNA]</scope>
    <source>
        <strain evidence="2 3">LMG 20594</strain>
    </source>
</reference>
<dbReference type="OrthoDB" id="8757136at2"/>
<keyword evidence="1" id="KW-0472">Membrane</keyword>
<sequence length="109" mass="11456">MRTWLALLGTPSAVLAALSIDYALVPPACAWRTMLPLGGVTGAALLFSVIATLLAWRRWRETSLIAPASAVALPARPAMLACTATLVGLVSTLALVAMWIPQWLISACV</sequence>
<feature type="transmembrane region" description="Helical" evidence="1">
    <location>
        <begin position="35"/>
        <end position="56"/>
    </location>
</feature>
<dbReference type="EMBL" id="FRAB01000038">
    <property type="protein sequence ID" value="SHK79275.1"/>
    <property type="molecule type" value="Genomic_DNA"/>
</dbReference>